<keyword evidence="3" id="KW-1185">Reference proteome</keyword>
<protein>
    <submittedName>
        <fullName evidence="2">Uncharacterized protein</fullName>
    </submittedName>
</protein>
<name>A0A8S1NNB5_9CILI</name>
<organism evidence="2 3">
    <name type="scientific">Paramecium sonneborni</name>
    <dbReference type="NCBI Taxonomy" id="65129"/>
    <lineage>
        <taxon>Eukaryota</taxon>
        <taxon>Sar</taxon>
        <taxon>Alveolata</taxon>
        <taxon>Ciliophora</taxon>
        <taxon>Intramacronucleata</taxon>
        <taxon>Oligohymenophorea</taxon>
        <taxon>Peniculida</taxon>
        <taxon>Parameciidae</taxon>
        <taxon>Paramecium</taxon>
    </lineage>
</organism>
<dbReference type="EMBL" id="CAJJDN010000056">
    <property type="protein sequence ID" value="CAD8090555.1"/>
    <property type="molecule type" value="Genomic_DNA"/>
</dbReference>
<dbReference type="AlphaFoldDB" id="A0A8S1NNB5"/>
<evidence type="ECO:0000313" key="1">
    <source>
        <dbReference type="EMBL" id="CAD8090551.1"/>
    </source>
</evidence>
<dbReference type="Proteomes" id="UP000692954">
    <property type="component" value="Unassembled WGS sequence"/>
</dbReference>
<gene>
    <name evidence="1" type="ORF">PSON_ATCC_30995.1.T0560071</name>
    <name evidence="2" type="ORF">PSON_ATCC_30995.1.T0560073</name>
</gene>
<proteinExistence type="predicted"/>
<sequence>MIRITLGALFRYYIFLNYQQTSFYCSLKFILSLVFSLRETITKINCLYQYCSVEVNTCQKDQTWKKQIADCYQNTMDDLSPANIKKQSSCKNNQIFYV</sequence>
<reference evidence="2" key="1">
    <citation type="submission" date="2021-01" db="EMBL/GenBank/DDBJ databases">
        <authorList>
            <consortium name="Genoscope - CEA"/>
            <person name="William W."/>
        </authorList>
    </citation>
    <scope>NUCLEOTIDE SEQUENCE</scope>
</reference>
<dbReference type="EMBL" id="CAJJDN010000056">
    <property type="protein sequence ID" value="CAD8090551.1"/>
    <property type="molecule type" value="Genomic_DNA"/>
</dbReference>
<comment type="caution">
    <text evidence="2">The sequence shown here is derived from an EMBL/GenBank/DDBJ whole genome shotgun (WGS) entry which is preliminary data.</text>
</comment>
<evidence type="ECO:0000313" key="2">
    <source>
        <dbReference type="EMBL" id="CAD8090555.1"/>
    </source>
</evidence>
<evidence type="ECO:0000313" key="3">
    <source>
        <dbReference type="Proteomes" id="UP000692954"/>
    </source>
</evidence>
<accession>A0A8S1NNB5</accession>